<evidence type="ECO:0000313" key="2">
    <source>
        <dbReference type="Proteomes" id="UP000887013"/>
    </source>
</evidence>
<accession>A0A8X6Q3P4</accession>
<dbReference type="AlphaFoldDB" id="A0A8X6Q3P4"/>
<gene>
    <name evidence="1" type="primary">AVEN_27630_1</name>
    <name evidence="1" type="ORF">NPIL_37521</name>
</gene>
<keyword evidence="2" id="KW-1185">Reference proteome</keyword>
<sequence>MTAKARLAPIQRSTIPRLEISEFVIGVRQGATILEDLKLQLNTYYWIDSMTVLNWIENNNEPWGTFVENRVKEVRILRDMRNWKYVPEKKNSADLLSHSCCCSQLLESQWS</sequence>
<organism evidence="1 2">
    <name type="scientific">Nephila pilipes</name>
    <name type="common">Giant wood spider</name>
    <name type="synonym">Nephila maculata</name>
    <dbReference type="NCBI Taxonomy" id="299642"/>
    <lineage>
        <taxon>Eukaryota</taxon>
        <taxon>Metazoa</taxon>
        <taxon>Ecdysozoa</taxon>
        <taxon>Arthropoda</taxon>
        <taxon>Chelicerata</taxon>
        <taxon>Arachnida</taxon>
        <taxon>Araneae</taxon>
        <taxon>Araneomorphae</taxon>
        <taxon>Entelegynae</taxon>
        <taxon>Araneoidea</taxon>
        <taxon>Nephilidae</taxon>
        <taxon>Nephila</taxon>
    </lineage>
</organism>
<proteinExistence type="predicted"/>
<evidence type="ECO:0000313" key="1">
    <source>
        <dbReference type="EMBL" id="GFT98254.1"/>
    </source>
</evidence>
<dbReference type="OrthoDB" id="10067762at2759"/>
<protein>
    <submittedName>
        <fullName evidence="1">Integrase_H2C2 domain-containing protein</fullName>
    </submittedName>
</protein>
<dbReference type="Pfam" id="PF05380">
    <property type="entry name" value="Peptidase_A17"/>
    <property type="match status" value="1"/>
</dbReference>
<reference evidence="1" key="1">
    <citation type="submission" date="2020-08" db="EMBL/GenBank/DDBJ databases">
        <title>Multicomponent nature underlies the extraordinary mechanical properties of spider dragline silk.</title>
        <authorList>
            <person name="Kono N."/>
            <person name="Nakamura H."/>
            <person name="Mori M."/>
            <person name="Yoshida Y."/>
            <person name="Ohtoshi R."/>
            <person name="Malay A.D."/>
            <person name="Moran D.A.P."/>
            <person name="Tomita M."/>
            <person name="Numata K."/>
            <person name="Arakawa K."/>
        </authorList>
    </citation>
    <scope>NUCLEOTIDE SEQUENCE</scope>
</reference>
<dbReference type="InterPro" id="IPR008042">
    <property type="entry name" value="Retrotrans_Pao"/>
</dbReference>
<comment type="caution">
    <text evidence="1">The sequence shown here is derived from an EMBL/GenBank/DDBJ whole genome shotgun (WGS) entry which is preliminary data.</text>
</comment>
<dbReference type="EMBL" id="BMAW01075726">
    <property type="protein sequence ID" value="GFT98254.1"/>
    <property type="molecule type" value="Genomic_DNA"/>
</dbReference>
<dbReference type="PANTHER" id="PTHR47331">
    <property type="entry name" value="PHD-TYPE DOMAIN-CONTAINING PROTEIN"/>
    <property type="match status" value="1"/>
</dbReference>
<dbReference type="Proteomes" id="UP000887013">
    <property type="component" value="Unassembled WGS sequence"/>
</dbReference>
<name>A0A8X6Q3P4_NEPPI</name>